<keyword evidence="1 3" id="KW-0808">Transferase</keyword>
<dbReference type="Gene3D" id="3.40.50.150">
    <property type="entry name" value="Vaccinia Virus protein VP39"/>
    <property type="match status" value="1"/>
</dbReference>
<reference evidence="3 4" key="1">
    <citation type="submission" date="2019-08" db="EMBL/GenBank/DDBJ databases">
        <title>Draft genome sequence of Ulvibacter marinus type strain NBRC 109484.</title>
        <authorList>
            <person name="Kawano K."/>
            <person name="Ushijima N."/>
            <person name="Kihara M."/>
            <person name="Itoh H."/>
        </authorList>
    </citation>
    <scope>NUCLEOTIDE SEQUENCE [LARGE SCALE GENOMIC DNA]</scope>
    <source>
        <strain evidence="3 4">NBRC 109484</strain>
    </source>
</reference>
<dbReference type="Gene3D" id="2.20.25.110">
    <property type="entry name" value="S-adenosyl-L-methionine-dependent methyltransferases"/>
    <property type="match status" value="1"/>
</dbReference>
<gene>
    <name evidence="3" type="ORF">ULMA_26990</name>
</gene>
<dbReference type="PANTHER" id="PTHR43861">
    <property type="entry name" value="TRANS-ACONITATE 2-METHYLTRANSFERASE-RELATED"/>
    <property type="match status" value="1"/>
</dbReference>
<feature type="domain" description="Methyltransferase" evidence="2">
    <location>
        <begin position="49"/>
        <end position="140"/>
    </location>
</feature>
<dbReference type="Pfam" id="PF13649">
    <property type="entry name" value="Methyltransf_25"/>
    <property type="match status" value="1"/>
</dbReference>
<keyword evidence="4" id="KW-1185">Reference proteome</keyword>
<dbReference type="InterPro" id="IPR041698">
    <property type="entry name" value="Methyltransf_25"/>
</dbReference>
<accession>A0A5J4J444</accession>
<evidence type="ECO:0000313" key="4">
    <source>
        <dbReference type="Proteomes" id="UP000326509"/>
    </source>
</evidence>
<protein>
    <submittedName>
        <fullName evidence="3">Methyltransferase</fullName>
    </submittedName>
</protein>
<evidence type="ECO:0000313" key="3">
    <source>
        <dbReference type="EMBL" id="GER60591.1"/>
    </source>
</evidence>
<dbReference type="CDD" id="cd02440">
    <property type="entry name" value="AdoMet_MTases"/>
    <property type="match status" value="1"/>
</dbReference>
<name>A0A5J4J444_9FLAO</name>
<dbReference type="GO" id="GO:0032259">
    <property type="term" value="P:methylation"/>
    <property type="evidence" value="ECO:0007669"/>
    <property type="project" value="UniProtKB-KW"/>
</dbReference>
<dbReference type="Proteomes" id="UP000326509">
    <property type="component" value="Unassembled WGS sequence"/>
</dbReference>
<dbReference type="InterPro" id="IPR029063">
    <property type="entry name" value="SAM-dependent_MTases_sf"/>
</dbReference>
<evidence type="ECO:0000256" key="1">
    <source>
        <dbReference type="ARBA" id="ARBA00022679"/>
    </source>
</evidence>
<dbReference type="OrthoDB" id="9811589at2"/>
<dbReference type="SUPFAM" id="SSF53335">
    <property type="entry name" value="S-adenosyl-L-methionine-dependent methyltransferases"/>
    <property type="match status" value="1"/>
</dbReference>
<keyword evidence="3" id="KW-0489">Methyltransferase</keyword>
<dbReference type="RefSeq" id="WP_151675022.1">
    <property type="nucleotide sequence ID" value="NZ_BKCG01000008.1"/>
</dbReference>
<dbReference type="AlphaFoldDB" id="A0A5J4J444"/>
<comment type="caution">
    <text evidence="3">The sequence shown here is derived from an EMBL/GenBank/DDBJ whole genome shotgun (WGS) entry which is preliminary data.</text>
</comment>
<dbReference type="EMBL" id="BKCG01000008">
    <property type="protein sequence ID" value="GER60591.1"/>
    <property type="molecule type" value="Genomic_DNA"/>
</dbReference>
<sequence>MKKEDSNWYASWFNNPNYHILYKDRDYDEASSFMRSLTTFLKLPEKAKILDLACGKGRHSKHLATLKYNVTGVDLSPESIKAAKKFESSNLKFEVHDMCEPFPDTFDAVFNLFTSFGYFETEEDNQRTINAIKQELNKNGYGVIDFLNVNYVAENLVPVEEKIVDGVTFNLTREIKDNYIIKKIKFNDTNGFNEFEEKVRALTLEDFNTYFEKAGLNLKYTFGDYSLNPFNINTSKRLILIFTL</sequence>
<organism evidence="3 4">
    <name type="scientific">Patiriisocius marinus</name>
    <dbReference type="NCBI Taxonomy" id="1397112"/>
    <lineage>
        <taxon>Bacteria</taxon>
        <taxon>Pseudomonadati</taxon>
        <taxon>Bacteroidota</taxon>
        <taxon>Flavobacteriia</taxon>
        <taxon>Flavobacteriales</taxon>
        <taxon>Flavobacteriaceae</taxon>
        <taxon>Patiriisocius</taxon>
    </lineage>
</organism>
<proteinExistence type="predicted"/>
<evidence type="ECO:0000259" key="2">
    <source>
        <dbReference type="Pfam" id="PF13649"/>
    </source>
</evidence>
<dbReference type="GO" id="GO:0008168">
    <property type="term" value="F:methyltransferase activity"/>
    <property type="evidence" value="ECO:0007669"/>
    <property type="project" value="UniProtKB-KW"/>
</dbReference>